<dbReference type="SMART" id="SM00926">
    <property type="entry name" value="Molybdop_Fe4S4"/>
    <property type="match status" value="1"/>
</dbReference>
<dbReference type="SUPFAM" id="SSF53706">
    <property type="entry name" value="Formate dehydrogenase/DMSO reductase, domains 1-3"/>
    <property type="match status" value="1"/>
</dbReference>
<keyword evidence="8" id="KW-1278">Translocase</keyword>
<dbReference type="GO" id="GO:0046872">
    <property type="term" value="F:metal ion binding"/>
    <property type="evidence" value="ECO:0007669"/>
    <property type="project" value="UniProtKB-KW"/>
</dbReference>
<dbReference type="PANTHER" id="PTHR43105">
    <property type="entry name" value="RESPIRATORY NITRATE REDUCTASE"/>
    <property type="match status" value="1"/>
</dbReference>
<dbReference type="Pfam" id="PF13510">
    <property type="entry name" value="Fer2_4"/>
    <property type="match status" value="1"/>
</dbReference>
<feature type="domain" description="4Fe-4S Mo/W bis-MGD-type" evidence="16">
    <location>
        <begin position="218"/>
        <end position="282"/>
    </location>
</feature>
<dbReference type="InterPro" id="IPR000283">
    <property type="entry name" value="NADH_UbQ_OxRdtase_75kDa_su_CS"/>
</dbReference>
<dbReference type="Pfam" id="PF10588">
    <property type="entry name" value="NADH-G_4Fe-4S_3"/>
    <property type="match status" value="1"/>
</dbReference>
<comment type="caution">
    <text evidence="18">The sequence shown here is derived from an EMBL/GenBank/DDBJ whole genome shotgun (WGS) entry which is preliminary data.</text>
</comment>
<dbReference type="InterPro" id="IPR001041">
    <property type="entry name" value="2Fe-2S_ferredoxin-type"/>
</dbReference>
<dbReference type="CDD" id="cd00207">
    <property type="entry name" value="fer2"/>
    <property type="match status" value="1"/>
</dbReference>
<evidence type="ECO:0000313" key="18">
    <source>
        <dbReference type="EMBL" id="TKJ42414.1"/>
    </source>
</evidence>
<comment type="cofactor">
    <cofactor evidence="1">
        <name>[4Fe-4S] cluster</name>
        <dbReference type="ChEBI" id="CHEBI:49883"/>
    </cofactor>
</comment>
<comment type="subcellular location">
    <subcellularLocation>
        <location evidence="2">Membrane</location>
    </subcellularLocation>
</comment>
<feature type="domain" description="4Fe-4S His(Cys)3-ligated-type" evidence="17">
    <location>
        <begin position="80"/>
        <end position="119"/>
    </location>
</feature>
<keyword evidence="4" id="KW-0004">4Fe-4S</keyword>
<dbReference type="PROSITE" id="PS51379">
    <property type="entry name" value="4FE4S_FER_2"/>
    <property type="match status" value="1"/>
</dbReference>
<dbReference type="AlphaFoldDB" id="A0A532V5D2"/>
<dbReference type="PROSITE" id="PS51839">
    <property type="entry name" value="4FE4S_HC3"/>
    <property type="match status" value="1"/>
</dbReference>
<dbReference type="GO" id="GO:0048038">
    <property type="term" value="F:quinone binding"/>
    <property type="evidence" value="ECO:0007669"/>
    <property type="project" value="UniProtKB-KW"/>
</dbReference>
<keyword evidence="9" id="KW-0408">Iron</keyword>
<dbReference type="Pfam" id="PF00384">
    <property type="entry name" value="Molybdopterin"/>
    <property type="match status" value="1"/>
</dbReference>
<comment type="similarity">
    <text evidence="3">Belongs to the complex I 75 kDa subunit family.</text>
</comment>
<dbReference type="InterPro" id="IPR006656">
    <property type="entry name" value="Mopterin_OxRdtase"/>
</dbReference>
<dbReference type="GO" id="GO:0008137">
    <property type="term" value="F:NADH dehydrogenase (ubiquinone) activity"/>
    <property type="evidence" value="ECO:0007669"/>
    <property type="project" value="InterPro"/>
</dbReference>
<dbReference type="InterPro" id="IPR054351">
    <property type="entry name" value="NADH_UbQ_OxRdtase_ferredoxin"/>
</dbReference>
<protein>
    <recommendedName>
        <fullName evidence="20">NADH-quinone oxidoreductase subunit G</fullName>
    </recommendedName>
</protein>
<keyword evidence="12" id="KW-0472">Membrane</keyword>
<dbReference type="SMART" id="SM00929">
    <property type="entry name" value="NADH-G_4Fe-4S_3"/>
    <property type="match status" value="1"/>
</dbReference>
<keyword evidence="7" id="KW-0479">Metal-binding</keyword>
<proteinExistence type="inferred from homology"/>
<dbReference type="FunFam" id="3.10.20.740:FF:000004">
    <property type="entry name" value="NADH-quinone oxidoreductase"/>
    <property type="match status" value="1"/>
</dbReference>
<evidence type="ECO:0000256" key="13">
    <source>
        <dbReference type="ARBA" id="ARBA00034078"/>
    </source>
</evidence>
<dbReference type="InterPro" id="IPR006963">
    <property type="entry name" value="Mopterin_OxRdtase_4Fe-4S_dom"/>
</dbReference>
<evidence type="ECO:0000256" key="7">
    <source>
        <dbReference type="ARBA" id="ARBA00022723"/>
    </source>
</evidence>
<dbReference type="SUPFAM" id="SSF54292">
    <property type="entry name" value="2Fe-2S ferredoxin-like"/>
    <property type="match status" value="1"/>
</dbReference>
<dbReference type="InterPro" id="IPR017896">
    <property type="entry name" value="4Fe4S_Fe-S-bd"/>
</dbReference>
<evidence type="ECO:0000256" key="5">
    <source>
        <dbReference type="ARBA" id="ARBA00022714"/>
    </source>
</evidence>
<dbReference type="GO" id="GO:0051539">
    <property type="term" value="F:4 iron, 4 sulfur cluster binding"/>
    <property type="evidence" value="ECO:0007669"/>
    <property type="project" value="UniProtKB-KW"/>
</dbReference>
<dbReference type="Proteomes" id="UP000319619">
    <property type="component" value="Unassembled WGS sequence"/>
</dbReference>
<evidence type="ECO:0008006" key="20">
    <source>
        <dbReference type="Google" id="ProtNLM"/>
    </source>
</evidence>
<comment type="cofactor">
    <cofactor evidence="13">
        <name>[2Fe-2S] cluster</name>
        <dbReference type="ChEBI" id="CHEBI:190135"/>
    </cofactor>
</comment>
<organism evidence="18 19">
    <name type="scientific">candidate division LCP-89 bacterium B3_LCP</name>
    <dbReference type="NCBI Taxonomy" id="2012998"/>
    <lineage>
        <taxon>Bacteria</taxon>
        <taxon>Pseudomonadati</taxon>
        <taxon>Bacteria division LCP-89</taxon>
    </lineage>
</organism>
<evidence type="ECO:0000313" key="19">
    <source>
        <dbReference type="Proteomes" id="UP000319619"/>
    </source>
</evidence>
<dbReference type="Gene3D" id="2.20.25.90">
    <property type="entry name" value="ADC-like domains"/>
    <property type="match status" value="1"/>
</dbReference>
<dbReference type="PANTHER" id="PTHR43105:SF10">
    <property type="entry name" value="NADH-QUINONE OXIDOREDUCTASE SUBUNIT G"/>
    <property type="match status" value="1"/>
</dbReference>
<dbReference type="SUPFAM" id="SSF54862">
    <property type="entry name" value="4Fe-4S ferredoxins"/>
    <property type="match status" value="1"/>
</dbReference>
<evidence type="ECO:0000256" key="2">
    <source>
        <dbReference type="ARBA" id="ARBA00004370"/>
    </source>
</evidence>
<dbReference type="GO" id="GO:0042773">
    <property type="term" value="P:ATP synthesis coupled electron transport"/>
    <property type="evidence" value="ECO:0007669"/>
    <property type="project" value="InterPro"/>
</dbReference>
<keyword evidence="5" id="KW-0001">2Fe-2S</keyword>
<dbReference type="GO" id="GO:0016020">
    <property type="term" value="C:membrane"/>
    <property type="evidence" value="ECO:0007669"/>
    <property type="project" value="UniProtKB-SubCell"/>
</dbReference>
<gene>
    <name evidence="18" type="ORF">CEE37_01655</name>
</gene>
<evidence type="ECO:0000256" key="1">
    <source>
        <dbReference type="ARBA" id="ARBA00001966"/>
    </source>
</evidence>
<evidence type="ECO:0000256" key="3">
    <source>
        <dbReference type="ARBA" id="ARBA00005404"/>
    </source>
</evidence>
<dbReference type="EMBL" id="NJBN01000001">
    <property type="protein sequence ID" value="TKJ42414.1"/>
    <property type="molecule type" value="Genomic_DNA"/>
</dbReference>
<evidence type="ECO:0000259" key="16">
    <source>
        <dbReference type="PROSITE" id="PS51669"/>
    </source>
</evidence>
<evidence type="ECO:0000256" key="8">
    <source>
        <dbReference type="ARBA" id="ARBA00022967"/>
    </source>
</evidence>
<dbReference type="PROSITE" id="PS00641">
    <property type="entry name" value="COMPLEX1_75K_1"/>
    <property type="match status" value="1"/>
</dbReference>
<dbReference type="PROSITE" id="PS51669">
    <property type="entry name" value="4FE4S_MOW_BIS_MGD"/>
    <property type="match status" value="1"/>
</dbReference>
<dbReference type="Pfam" id="PF04879">
    <property type="entry name" value="Molybdop_Fe4S4"/>
    <property type="match status" value="1"/>
</dbReference>
<accession>A0A532V5D2</accession>
<keyword evidence="11" id="KW-0520">NAD</keyword>
<dbReference type="InterPro" id="IPR019574">
    <property type="entry name" value="NADH_UbQ_OxRdtase_Gsu_4Fe4S-bd"/>
</dbReference>
<feature type="domain" description="2Fe-2S ferredoxin-type" evidence="14">
    <location>
        <begin position="2"/>
        <end position="80"/>
    </location>
</feature>
<evidence type="ECO:0000256" key="4">
    <source>
        <dbReference type="ARBA" id="ARBA00022485"/>
    </source>
</evidence>
<dbReference type="InterPro" id="IPR050123">
    <property type="entry name" value="Prok_molybdopt-oxidoreductase"/>
</dbReference>
<dbReference type="GO" id="GO:0016491">
    <property type="term" value="F:oxidoreductase activity"/>
    <property type="evidence" value="ECO:0007669"/>
    <property type="project" value="InterPro"/>
</dbReference>
<evidence type="ECO:0000259" key="17">
    <source>
        <dbReference type="PROSITE" id="PS51839"/>
    </source>
</evidence>
<dbReference type="Gene3D" id="3.10.20.740">
    <property type="match status" value="1"/>
</dbReference>
<evidence type="ECO:0000256" key="9">
    <source>
        <dbReference type="ARBA" id="ARBA00023004"/>
    </source>
</evidence>
<evidence type="ECO:0000256" key="11">
    <source>
        <dbReference type="ARBA" id="ARBA00023027"/>
    </source>
</evidence>
<dbReference type="InterPro" id="IPR036010">
    <property type="entry name" value="2Fe-2S_ferredoxin-like_sf"/>
</dbReference>
<dbReference type="PROSITE" id="PS00643">
    <property type="entry name" value="COMPLEX1_75K_3"/>
    <property type="match status" value="1"/>
</dbReference>
<dbReference type="GO" id="GO:0051537">
    <property type="term" value="F:2 iron, 2 sulfur cluster binding"/>
    <property type="evidence" value="ECO:0007669"/>
    <property type="project" value="UniProtKB-KW"/>
</dbReference>
<name>A0A532V5D2_UNCL8</name>
<evidence type="ECO:0000256" key="12">
    <source>
        <dbReference type="ARBA" id="ARBA00023136"/>
    </source>
</evidence>
<dbReference type="FunFam" id="3.30.70.20:FF:000002">
    <property type="entry name" value="NADH-ubiquinone oxidoreductase 75 kDa subunit"/>
    <property type="match status" value="1"/>
</dbReference>
<keyword evidence="6" id="KW-0874">Quinone</keyword>
<evidence type="ECO:0000256" key="10">
    <source>
        <dbReference type="ARBA" id="ARBA00023014"/>
    </source>
</evidence>
<dbReference type="Gene3D" id="3.40.50.740">
    <property type="match status" value="1"/>
</dbReference>
<evidence type="ECO:0000259" key="15">
    <source>
        <dbReference type="PROSITE" id="PS51379"/>
    </source>
</evidence>
<dbReference type="Pfam" id="PF22117">
    <property type="entry name" value="Fer4_Nqo3"/>
    <property type="match status" value="1"/>
</dbReference>
<evidence type="ECO:0000256" key="6">
    <source>
        <dbReference type="ARBA" id="ARBA00022719"/>
    </source>
</evidence>
<reference evidence="18 19" key="1">
    <citation type="submission" date="2017-06" db="EMBL/GenBank/DDBJ databases">
        <title>Novel microbial phyla capable of carbon fixation and sulfur reduction in deep-sea sediments.</title>
        <authorList>
            <person name="Huang J."/>
            <person name="Baker B."/>
            <person name="Wang Y."/>
        </authorList>
    </citation>
    <scope>NUCLEOTIDE SEQUENCE [LARGE SCALE GENOMIC DNA]</scope>
    <source>
        <strain evidence="18">B3_LCP</strain>
    </source>
</reference>
<feature type="domain" description="4Fe-4S ferredoxin-type" evidence="15">
    <location>
        <begin position="140"/>
        <end position="159"/>
    </location>
</feature>
<dbReference type="Gene3D" id="3.30.70.20">
    <property type="match status" value="1"/>
</dbReference>
<sequence length="537" mass="60176">MPEIIINDQQIEVPEGTNLILAARKLGIDIPHFCYHPGLSVAGSCRMCQVEIEQNGRKRIDLACTNPAQDGMTVKTDSPEVKGIVKAVLEFLLLNHPTDCPICDDAGECKLQDYYMLHGLYDNRLNVDKWHKPKVHRAGPNVMLDAERCVLCGRCVRFCDEIWGEKQLGIFGHGSDEVLMNYPGKDLDNPYSGNVVDLCPVGALLDRDFHFQRRSWYLKSVKSICPSCSRGCNTYIHFDTDHDYKSAGKRIMRLKPRYNVDVNRWWICDRGRYGYSSIDNPNRALTPLIAGGETGWEQALTKSETLIRSSLKKPGPDGLALLMAPNATNEDVYLALRLFRDTVKFANLGYDIPSMEKLAADNILLTDDPYPNRRGFKDLGFGSISNTSEAAEIIEAIFAGQIKGLVVCGTNLEGMLGNQIDNLIAKLDWLIVLDTHKSSLMDKASVALPLALPAEREGTFTNVKGLVQKFEKAVEPTGQSLPLWEVLQRLGKRLNAKWSFEETHTVFKSLAEDKPEYDTLNWLATFGVNKGLYLDSW</sequence>
<keyword evidence="10" id="KW-0411">Iron-sulfur</keyword>
<evidence type="ECO:0000259" key="14">
    <source>
        <dbReference type="PROSITE" id="PS51085"/>
    </source>
</evidence>
<dbReference type="PROSITE" id="PS51085">
    <property type="entry name" value="2FE2S_FER_2"/>
    <property type="match status" value="1"/>
</dbReference>